<dbReference type="EMBL" id="NIDE01000005">
    <property type="protein sequence ID" value="OWK42213.1"/>
    <property type="molecule type" value="Genomic_DNA"/>
</dbReference>
<dbReference type="AlphaFoldDB" id="A0A225DMH1"/>
<dbReference type="Proteomes" id="UP000214646">
    <property type="component" value="Unassembled WGS sequence"/>
</dbReference>
<comment type="caution">
    <text evidence="1">The sequence shown here is derived from an EMBL/GenBank/DDBJ whole genome shotgun (WGS) entry which is preliminary data.</text>
</comment>
<dbReference type="OrthoDB" id="287253at2"/>
<sequence>MTAILKNITIDQGADYQRPFLILDENGNPVDLTGAYAAMQVSTAYGFPAVLTLTTSNGGLVIGGENGTITPVVSAAMTSPLVPGNYLYDVKLVFANGKTVRPFQGTATVSPEVTVIVPTPPSSGGQFNFSIAGNSGLAAGVF</sequence>
<keyword evidence="2" id="KW-1185">Reference proteome</keyword>
<proteinExistence type="predicted"/>
<gene>
    <name evidence="1" type="ORF">FRUB_04291</name>
</gene>
<evidence type="ECO:0000313" key="2">
    <source>
        <dbReference type="Proteomes" id="UP000214646"/>
    </source>
</evidence>
<protein>
    <submittedName>
        <fullName evidence="1">Uncharacterized protein</fullName>
    </submittedName>
</protein>
<evidence type="ECO:0000313" key="1">
    <source>
        <dbReference type="EMBL" id="OWK42213.1"/>
    </source>
</evidence>
<organism evidence="1 2">
    <name type="scientific">Fimbriiglobus ruber</name>
    <dbReference type="NCBI Taxonomy" id="1908690"/>
    <lineage>
        <taxon>Bacteria</taxon>
        <taxon>Pseudomonadati</taxon>
        <taxon>Planctomycetota</taxon>
        <taxon>Planctomycetia</taxon>
        <taxon>Gemmatales</taxon>
        <taxon>Gemmataceae</taxon>
        <taxon>Fimbriiglobus</taxon>
    </lineage>
</organism>
<name>A0A225DMH1_9BACT</name>
<accession>A0A225DMH1</accession>
<reference evidence="2" key="1">
    <citation type="submission" date="2017-06" db="EMBL/GenBank/DDBJ databases">
        <title>Genome analysis of Fimbriiglobus ruber SP5, the first member of the order Planctomycetales with confirmed chitinolytic capability.</title>
        <authorList>
            <person name="Ravin N.V."/>
            <person name="Rakitin A.L."/>
            <person name="Ivanova A.A."/>
            <person name="Beletsky A.V."/>
            <person name="Kulichevskaya I.S."/>
            <person name="Mardanov A.V."/>
            <person name="Dedysh S.N."/>
        </authorList>
    </citation>
    <scope>NUCLEOTIDE SEQUENCE [LARGE SCALE GENOMIC DNA]</scope>
    <source>
        <strain evidence="2">SP5</strain>
    </source>
</reference>
<dbReference type="RefSeq" id="WP_088255414.1">
    <property type="nucleotide sequence ID" value="NZ_NIDE01000005.1"/>
</dbReference>